<feature type="region of interest" description="Disordered" evidence="19">
    <location>
        <begin position="205"/>
        <end position="253"/>
    </location>
</feature>
<evidence type="ECO:0000256" key="3">
    <source>
        <dbReference type="ARBA" id="ARBA00011826"/>
    </source>
</evidence>
<dbReference type="SUPFAM" id="SSF52540">
    <property type="entry name" value="P-loop containing nucleoside triphosphate hydrolases"/>
    <property type="match status" value="2"/>
</dbReference>
<keyword evidence="10" id="KW-0805">Transcription regulation</keyword>
<keyword evidence="21" id="KW-1185">Reference proteome</keyword>
<feature type="region of interest" description="Disordered" evidence="19">
    <location>
        <begin position="801"/>
        <end position="841"/>
    </location>
</feature>
<evidence type="ECO:0000256" key="10">
    <source>
        <dbReference type="ARBA" id="ARBA00023015"/>
    </source>
</evidence>
<feature type="region of interest" description="Disordered" evidence="19">
    <location>
        <begin position="925"/>
        <end position="947"/>
    </location>
</feature>
<dbReference type="GO" id="GO:0016887">
    <property type="term" value="F:ATP hydrolysis activity"/>
    <property type="evidence" value="ECO:0007669"/>
    <property type="project" value="TreeGrafter"/>
</dbReference>
<dbReference type="InterPro" id="IPR014001">
    <property type="entry name" value="Helicase_ATP-bd"/>
</dbReference>
<accession>A0A1E3IJC6</accession>
<dbReference type="VEuPathDB" id="FungiDB:L203_02712"/>
<dbReference type="GO" id="GO:0005524">
    <property type="term" value="F:ATP binding"/>
    <property type="evidence" value="ECO:0007669"/>
    <property type="project" value="UniProtKB-KW"/>
</dbReference>
<comment type="subcellular location">
    <subcellularLocation>
        <location evidence="1">Nucleus</location>
    </subcellularLocation>
</comment>
<dbReference type="InterPro" id="IPR000330">
    <property type="entry name" value="SNF2_N"/>
</dbReference>
<dbReference type="RefSeq" id="XP_066071738.1">
    <property type="nucleotide sequence ID" value="XM_066215641.1"/>
</dbReference>
<dbReference type="PANTHER" id="PTHR45685">
    <property type="entry name" value="HELICASE SRCAP-RELATED"/>
    <property type="match status" value="1"/>
</dbReference>
<dbReference type="FunFam" id="3.40.50.10810:FF:000051">
    <property type="entry name" value="Helicase SWR1"/>
    <property type="match status" value="1"/>
</dbReference>
<dbReference type="Pfam" id="PF07529">
    <property type="entry name" value="HSA"/>
    <property type="match status" value="1"/>
</dbReference>
<dbReference type="KEGG" id="cdep:91090493"/>
<evidence type="ECO:0000256" key="5">
    <source>
        <dbReference type="ARBA" id="ARBA00022741"/>
    </source>
</evidence>
<keyword evidence="12" id="KW-0010">Activator</keyword>
<comment type="subunit">
    <text evidence="3">Component of the SWR1 chromatin-remodeling complex.</text>
</comment>
<evidence type="ECO:0000256" key="1">
    <source>
        <dbReference type="ARBA" id="ARBA00004123"/>
    </source>
</evidence>
<dbReference type="Proteomes" id="UP000094043">
    <property type="component" value="Chromosome 8"/>
</dbReference>
<organism evidence="20 21">
    <name type="scientific">Cryptococcus depauperatus CBS 7841</name>
    <dbReference type="NCBI Taxonomy" id="1295531"/>
    <lineage>
        <taxon>Eukaryota</taxon>
        <taxon>Fungi</taxon>
        <taxon>Dikarya</taxon>
        <taxon>Basidiomycota</taxon>
        <taxon>Agaricomycotina</taxon>
        <taxon>Tremellomycetes</taxon>
        <taxon>Tremellales</taxon>
        <taxon>Cryptococcaceae</taxon>
        <taxon>Cryptococcus</taxon>
    </lineage>
</organism>
<sequence>MDYDISIQFGSESKPIASAQAQFNAAGPSVGPTASLSRSRSLRNHVPLPVASMSVRPEKSTASQRESSRKSGCQEAFEKGLGPEAVAAKRKKHIQEKERELKKVVEDHDAAIREQFHLERFVTLVEGWDPEQAKFDNSSVFLEWKDSKHNLLNLLSHQIVPDSASPAGPSRPRTSISSRTTRRKAHEQSELLAHVVAPVVTSDGQISSNKINNRYNNASEKRAKGKGRAGEDASHDDGSTPAKSVLSRGKHRGLDVEMLSPSLLSKKVRAARRTTMGATLQDMEAEAVVEKEDLESFVTRKRRGRLSLPSLPVPKKLRSGKVSSEVVGIDPSAPPAVETSIAERSPSPSPLIVIRPQPSLSHLPFPPVPKRPRSRIIGIRKTRYTEPSQLPPFEPKFEGDISFFLNSYVHINDTGIQPDIKTLEAQAKKEGHILARVTHLQQHGRLQRLIDESGELNLTTTSNSQTKVVKLPPRQTDFQDSLMLHMAQVRNAVLNEAKAKPIACKRIAKMIQVYWERMEGKDERERLAEEKERKRLGKELMRALRKKWALAVKIVRAKLQEAQKLEQDRLGKVHLQNMLKRSTGLLEAQVQGAEDDDEHENKNEDEEEDRYEYDTNSEGTVYVSAAEDPEAKGNDEEKPGISSSIYSERFSARSSSVPPGFVKRKEIGKDSVEEMMEDNEDNEEDKKDEENEEDKEQDNIKPFEQNQNLWFLVSEDADIAEDGNLDHQINGNDAPNTASTAVLQAMDTQHIPANDLSSQVTREVTGIIKDVTEKTEVPLTLGEPSLMPSPASQLLLVNTNSASRHPPETDPQSSPVVSFSRSQHERKLSALTTSVHPDPDANDVDFFASGESDLDEQDAKLDEEMEEADVGDGISEDEGLLADASLPIEVLLKKYGFSMPESSENQDTLQEVEKVTVIEDLKSSMSYTEPASSSQPDQSLTDAALFKDNNINQIILNGKRQRKKRDLWSPDDAGPQALVDKRKKEKKDRHGGDIAFSVKQDEYQELQESEGEDEEDEEDEEEDDDNDEEDEEETEDDDIEEEEGQKEAEDWIAGKNELDTPRVRQPFLLRGILRPYQQSGLEWLASLWNNNMNGILADEMGLGKTIQTIALLAHLACEKGIWGQHLIIVPTSVILNWEMEFKKFLPGMKVLTYYGNQKERKEKRVGWHTENTWQVCVTSYQIVLADQHIFRRKSWCYMILDEAHNIKNFRSQRWQTLLGFKTQKRLLLTGTPLQNNLMELWSLLYFLMPGGIGADATAVVGFANHKEFMEWFSNPMDKAIENGDAIDEETLETVAKLHTLLRPFILRRLKSEVETQLPGKFEHVVYCRLSKRQRFLYDEFMARASTREALTSGGYLGVMNTLMQLRKVCNHPDLFEVRPVRTSFTMDNVLKSFEPQEFLVRKRLLEANDEKRIDLLALGMGVTLNEDLSGWAAVARQNLDATDSLPYAITPVQREEIFLPIKDTRTVKGWLNYRHWASEEASKERWASIRAINRRRCSFSPVYGSSFLAMLGSLPNYFLPQDAPRQREEALTDLIPPAASLVLSFADRAKTIDPIIERFVVAPPNAVAREVSIYALPGFEPASYPLFTDIEFNTLHRSAVKLQIAFPEASLLQYDCGKLQKLWEMLRDLKAEGHRVLIFTQMTRVLDILEMFLSYNGHRYLRLDGSTKIEDRQVLTERFNSDPRIFVFIASSRSGGVGINLTGADTVFFYDSDWNPSMDRQCMDRAHRIGQTREVHIYRFVSSHTVEENMLRKAEQKRLLDKMVIQEGGFNNDWWGRVGWKDMFGNMPDLSNTDIPNNTREEGIFDIDVEDAPVAEDVEDTRPRLGQEKELARALAEVEDEEDVQAAKMAQGEGELDLQEFEEGPKGLPTKRTQLFEAEKSGTPMTSEVIDVDNEIEEEEVGGVEEYMLKLVEEDWEFFVSYRA</sequence>
<dbReference type="Pfam" id="PF00271">
    <property type="entry name" value="Helicase_C"/>
    <property type="match status" value="1"/>
</dbReference>
<feature type="region of interest" description="Disordered" evidence="19">
    <location>
        <begin position="589"/>
        <end position="704"/>
    </location>
</feature>
<protein>
    <recommendedName>
        <fullName evidence="16">Helicase SWR1</fullName>
        <ecNumber evidence="4">3.6.4.12</ecNumber>
    </recommendedName>
    <alternativeName>
        <fullName evidence="18">Helicase swr1</fullName>
    </alternativeName>
</protein>
<reference evidence="20" key="2">
    <citation type="journal article" date="2022" name="Elife">
        <title>Obligate sexual reproduction of a homothallic fungus closely related to the Cryptococcus pathogenic species complex.</title>
        <authorList>
            <person name="Passer A.R."/>
            <person name="Clancey S.A."/>
            <person name="Shea T."/>
            <person name="David-Palma M."/>
            <person name="Averette A.F."/>
            <person name="Boekhout T."/>
            <person name="Porcel B.M."/>
            <person name="Nowrousian M."/>
            <person name="Cuomo C.A."/>
            <person name="Sun S."/>
            <person name="Heitman J."/>
            <person name="Coelho M.A."/>
        </authorList>
    </citation>
    <scope>NUCLEOTIDE SEQUENCE</scope>
    <source>
        <strain evidence="20">CBS 7841</strain>
    </source>
</reference>
<feature type="region of interest" description="Disordered" evidence="19">
    <location>
        <begin position="160"/>
        <end position="190"/>
    </location>
</feature>
<keyword evidence="7" id="KW-0347">Helicase</keyword>
<proteinExistence type="inferred from homology"/>
<dbReference type="OrthoDB" id="372624at2759"/>
<dbReference type="GO" id="GO:0003678">
    <property type="term" value="F:DNA helicase activity"/>
    <property type="evidence" value="ECO:0007669"/>
    <property type="project" value="UniProtKB-EC"/>
</dbReference>
<evidence type="ECO:0000313" key="20">
    <source>
        <dbReference type="EMBL" id="WVN91038.1"/>
    </source>
</evidence>
<evidence type="ECO:0000256" key="4">
    <source>
        <dbReference type="ARBA" id="ARBA00012551"/>
    </source>
</evidence>
<dbReference type="Gene3D" id="3.40.50.300">
    <property type="entry name" value="P-loop containing nucleotide triphosphate hydrolases"/>
    <property type="match status" value="1"/>
</dbReference>
<dbReference type="GO" id="GO:0000812">
    <property type="term" value="C:Swr1 complex"/>
    <property type="evidence" value="ECO:0007669"/>
    <property type="project" value="TreeGrafter"/>
</dbReference>
<dbReference type="CDD" id="cd18003">
    <property type="entry name" value="DEXQc_SRCAP"/>
    <property type="match status" value="1"/>
</dbReference>
<evidence type="ECO:0000256" key="6">
    <source>
        <dbReference type="ARBA" id="ARBA00022801"/>
    </source>
</evidence>
<dbReference type="Gene3D" id="1.20.120.850">
    <property type="entry name" value="SWI2/SNF2 ATPases, N-terminal domain"/>
    <property type="match status" value="1"/>
</dbReference>
<feature type="compositionally biased region" description="Polar residues" evidence="19">
    <location>
        <begin position="810"/>
        <end position="821"/>
    </location>
</feature>
<keyword evidence="8" id="KW-0067">ATP-binding</keyword>
<evidence type="ECO:0000256" key="15">
    <source>
        <dbReference type="ARBA" id="ARBA00037570"/>
    </source>
</evidence>
<gene>
    <name evidence="20" type="ORF">L203_106285</name>
</gene>
<dbReference type="InterPro" id="IPR014012">
    <property type="entry name" value="HSA_dom"/>
</dbReference>
<evidence type="ECO:0000256" key="11">
    <source>
        <dbReference type="ARBA" id="ARBA00023125"/>
    </source>
</evidence>
<evidence type="ECO:0000256" key="17">
    <source>
        <dbReference type="ARBA" id="ARBA00047995"/>
    </source>
</evidence>
<evidence type="ECO:0000256" key="2">
    <source>
        <dbReference type="ARBA" id="ARBA00009220"/>
    </source>
</evidence>
<feature type="region of interest" description="Disordered" evidence="19">
    <location>
        <begin position="960"/>
        <end position="1056"/>
    </location>
</feature>
<evidence type="ECO:0000256" key="19">
    <source>
        <dbReference type="SAM" id="MobiDB-lite"/>
    </source>
</evidence>
<feature type="compositionally biased region" description="Basic and acidic residues" evidence="19">
    <location>
        <begin position="228"/>
        <end position="238"/>
    </location>
</feature>
<dbReference type="GO" id="GO:0003677">
    <property type="term" value="F:DNA binding"/>
    <property type="evidence" value="ECO:0007669"/>
    <property type="project" value="UniProtKB-KW"/>
</dbReference>
<evidence type="ECO:0000256" key="8">
    <source>
        <dbReference type="ARBA" id="ARBA00022840"/>
    </source>
</evidence>
<dbReference type="Gene3D" id="3.40.50.10810">
    <property type="entry name" value="Tandem AAA-ATPase domain"/>
    <property type="match status" value="1"/>
</dbReference>
<evidence type="ECO:0000256" key="14">
    <source>
        <dbReference type="ARBA" id="ARBA00023242"/>
    </source>
</evidence>
<comment type="similarity">
    <text evidence="2">Belongs to the SNF2/RAD54 helicase family. SWR1 subfamily.</text>
</comment>
<keyword evidence="14" id="KW-0539">Nucleus</keyword>
<evidence type="ECO:0000256" key="13">
    <source>
        <dbReference type="ARBA" id="ARBA00023163"/>
    </source>
</evidence>
<reference evidence="20" key="1">
    <citation type="submission" date="2016-06" db="EMBL/GenBank/DDBJ databases">
        <authorList>
            <person name="Cuomo C."/>
            <person name="Litvintseva A."/>
            <person name="Heitman J."/>
            <person name="Chen Y."/>
            <person name="Sun S."/>
            <person name="Springer D."/>
            <person name="Dromer F."/>
            <person name="Young S."/>
            <person name="Zeng Q."/>
            <person name="Chapman S."/>
            <person name="Gujja S."/>
            <person name="Saif S."/>
            <person name="Birren B."/>
        </authorList>
    </citation>
    <scope>NUCLEOTIDE SEQUENCE</scope>
    <source>
        <strain evidence="20">CBS 7841</strain>
    </source>
</reference>
<dbReference type="SMART" id="SM00490">
    <property type="entry name" value="HELICc"/>
    <property type="match status" value="1"/>
</dbReference>
<dbReference type="PROSITE" id="PS51192">
    <property type="entry name" value="HELICASE_ATP_BIND_1"/>
    <property type="match status" value="1"/>
</dbReference>
<evidence type="ECO:0000256" key="7">
    <source>
        <dbReference type="ARBA" id="ARBA00022806"/>
    </source>
</evidence>
<dbReference type="PROSITE" id="PS51194">
    <property type="entry name" value="HELICASE_CTER"/>
    <property type="match status" value="1"/>
</dbReference>
<evidence type="ECO:0000256" key="9">
    <source>
        <dbReference type="ARBA" id="ARBA00022853"/>
    </source>
</evidence>
<feature type="compositionally biased region" description="Acidic residues" evidence="19">
    <location>
        <begin position="673"/>
        <end position="683"/>
    </location>
</feature>
<feature type="compositionally biased region" description="Acidic residues" evidence="19">
    <location>
        <begin position="1003"/>
        <end position="1044"/>
    </location>
</feature>
<keyword evidence="6" id="KW-0378">Hydrolase</keyword>
<dbReference type="InterPro" id="IPR027417">
    <property type="entry name" value="P-loop_NTPase"/>
</dbReference>
<dbReference type="PROSITE" id="PS51204">
    <property type="entry name" value="HSA"/>
    <property type="match status" value="1"/>
</dbReference>
<dbReference type="InterPro" id="IPR038718">
    <property type="entry name" value="SNF2-like_sf"/>
</dbReference>
<dbReference type="PANTHER" id="PTHR45685:SF1">
    <property type="entry name" value="HELICASE SRCAP"/>
    <property type="match status" value="1"/>
</dbReference>
<dbReference type="InterPro" id="IPR001650">
    <property type="entry name" value="Helicase_C-like"/>
</dbReference>
<feature type="region of interest" description="Disordered" evidence="19">
    <location>
        <begin position="25"/>
        <end position="87"/>
    </location>
</feature>
<keyword evidence="13" id="KW-0804">Transcription</keyword>
<name>A0A1E3IJC6_9TREE</name>
<dbReference type="EC" id="3.6.4.12" evidence="4"/>
<feature type="compositionally biased region" description="Acidic residues" evidence="19">
    <location>
        <begin position="593"/>
        <end position="611"/>
    </location>
</feature>
<comment type="function">
    <text evidence="15">Catalytic component of the SWR1 complex which mediates the ATP-dependent exchange of histone H2A for the H2A variant HZT1 leading to transcriptional regulation of selected genes by chromatin remodeling.</text>
</comment>
<feature type="compositionally biased region" description="Low complexity" evidence="19">
    <location>
        <begin position="170"/>
        <end position="179"/>
    </location>
</feature>
<feature type="compositionally biased region" description="Basic and acidic residues" evidence="19">
    <location>
        <begin position="663"/>
        <end position="672"/>
    </location>
</feature>
<comment type="catalytic activity">
    <reaction evidence="17">
        <text>ATP + H2O = ADP + phosphate + H(+)</text>
        <dbReference type="Rhea" id="RHEA:13065"/>
        <dbReference type="ChEBI" id="CHEBI:15377"/>
        <dbReference type="ChEBI" id="CHEBI:15378"/>
        <dbReference type="ChEBI" id="CHEBI:30616"/>
        <dbReference type="ChEBI" id="CHEBI:43474"/>
        <dbReference type="ChEBI" id="CHEBI:456216"/>
        <dbReference type="EC" id="3.6.4.12"/>
    </reaction>
</comment>
<evidence type="ECO:0000256" key="16">
    <source>
        <dbReference type="ARBA" id="ARBA00040599"/>
    </source>
</evidence>
<evidence type="ECO:0000256" key="12">
    <source>
        <dbReference type="ARBA" id="ARBA00023159"/>
    </source>
</evidence>
<dbReference type="InterPro" id="IPR049730">
    <property type="entry name" value="SNF2/RAD54-like_C"/>
</dbReference>
<feature type="compositionally biased region" description="Basic and acidic residues" evidence="19">
    <location>
        <begin position="629"/>
        <end position="639"/>
    </location>
</feature>
<keyword evidence="11" id="KW-0238">DNA-binding</keyword>
<dbReference type="GO" id="GO:0006338">
    <property type="term" value="P:chromatin remodeling"/>
    <property type="evidence" value="ECO:0007669"/>
    <property type="project" value="TreeGrafter"/>
</dbReference>
<feature type="compositionally biased region" description="Polar residues" evidence="19">
    <location>
        <begin position="205"/>
        <end position="218"/>
    </location>
</feature>
<dbReference type="InterPro" id="IPR050520">
    <property type="entry name" value="INO80/SWR1_helicase"/>
</dbReference>
<evidence type="ECO:0000313" key="21">
    <source>
        <dbReference type="Proteomes" id="UP000094043"/>
    </source>
</evidence>
<feature type="compositionally biased region" description="Polar residues" evidence="19">
    <location>
        <begin position="641"/>
        <end position="657"/>
    </location>
</feature>
<keyword evidence="5" id="KW-0547">Nucleotide-binding</keyword>
<dbReference type="SMART" id="SM00487">
    <property type="entry name" value="DEXDc"/>
    <property type="match status" value="1"/>
</dbReference>
<keyword evidence="9" id="KW-0156">Chromatin regulator</keyword>
<dbReference type="EMBL" id="CP143791">
    <property type="protein sequence ID" value="WVN91038.1"/>
    <property type="molecule type" value="Genomic_DNA"/>
</dbReference>
<evidence type="ECO:0000256" key="18">
    <source>
        <dbReference type="ARBA" id="ARBA00074297"/>
    </source>
</evidence>
<reference evidence="20" key="3">
    <citation type="submission" date="2024-01" db="EMBL/GenBank/DDBJ databases">
        <authorList>
            <person name="Coelho M.A."/>
            <person name="David-Palma M."/>
            <person name="Shea T."/>
            <person name="Sun S."/>
            <person name="Cuomo C.A."/>
            <person name="Heitman J."/>
        </authorList>
    </citation>
    <scope>NUCLEOTIDE SEQUENCE</scope>
    <source>
        <strain evidence="20">CBS 7841</strain>
    </source>
</reference>
<dbReference type="GO" id="GO:0042393">
    <property type="term" value="F:histone binding"/>
    <property type="evidence" value="ECO:0007669"/>
    <property type="project" value="TreeGrafter"/>
</dbReference>
<dbReference type="CDD" id="cd18793">
    <property type="entry name" value="SF2_C_SNF"/>
    <property type="match status" value="1"/>
</dbReference>
<feature type="compositionally biased region" description="Polar residues" evidence="19">
    <location>
        <begin position="925"/>
        <end position="941"/>
    </location>
</feature>
<dbReference type="GeneID" id="91090493"/>
<dbReference type="Pfam" id="PF00176">
    <property type="entry name" value="SNF2-rel_dom"/>
    <property type="match status" value="1"/>
</dbReference>